<reference evidence="1 2" key="1">
    <citation type="submission" date="2016-10" db="EMBL/GenBank/DDBJ databases">
        <authorList>
            <person name="de Groot N.N."/>
        </authorList>
    </citation>
    <scope>NUCLEOTIDE SEQUENCE [LARGE SCALE GENOMIC DNA]</scope>
    <source>
        <strain evidence="1 2">RK1</strain>
    </source>
</reference>
<dbReference type="PANTHER" id="PTHR20883">
    <property type="entry name" value="PHYTANOYL-COA DIOXYGENASE DOMAIN CONTAINING 1"/>
    <property type="match status" value="1"/>
</dbReference>
<protein>
    <submittedName>
        <fullName evidence="1">Phytanoyl-CoA hydroxylase</fullName>
    </submittedName>
</protein>
<keyword evidence="2" id="KW-1185">Reference proteome</keyword>
<organism evidence="1 2">
    <name type="scientific">Parapedobacter indicus</name>
    <dbReference type="NCBI Taxonomy" id="1477437"/>
    <lineage>
        <taxon>Bacteria</taxon>
        <taxon>Pseudomonadati</taxon>
        <taxon>Bacteroidota</taxon>
        <taxon>Sphingobacteriia</taxon>
        <taxon>Sphingobacteriales</taxon>
        <taxon>Sphingobacteriaceae</taxon>
        <taxon>Parapedobacter</taxon>
    </lineage>
</organism>
<dbReference type="RefSeq" id="WP_090625906.1">
    <property type="nucleotide sequence ID" value="NZ_FOQO01000003.1"/>
</dbReference>
<dbReference type="AlphaFoldDB" id="A0A1I3GSZ5"/>
<dbReference type="GO" id="GO:0016706">
    <property type="term" value="F:2-oxoglutarate-dependent dioxygenase activity"/>
    <property type="evidence" value="ECO:0007669"/>
    <property type="project" value="UniProtKB-ARBA"/>
</dbReference>
<dbReference type="Pfam" id="PF05721">
    <property type="entry name" value="PhyH"/>
    <property type="match status" value="1"/>
</dbReference>
<dbReference type="Proteomes" id="UP000198670">
    <property type="component" value="Unassembled WGS sequence"/>
</dbReference>
<dbReference type="GO" id="GO:0005506">
    <property type="term" value="F:iron ion binding"/>
    <property type="evidence" value="ECO:0007669"/>
    <property type="project" value="UniProtKB-ARBA"/>
</dbReference>
<dbReference type="SUPFAM" id="SSF51197">
    <property type="entry name" value="Clavaminate synthase-like"/>
    <property type="match status" value="1"/>
</dbReference>
<dbReference type="EMBL" id="FOQO01000003">
    <property type="protein sequence ID" value="SFI26567.1"/>
    <property type="molecule type" value="Genomic_DNA"/>
</dbReference>
<name>A0A1I3GSZ5_9SPHI</name>
<evidence type="ECO:0000313" key="1">
    <source>
        <dbReference type="EMBL" id="SFI26567.1"/>
    </source>
</evidence>
<dbReference type="Gene3D" id="2.60.120.620">
    <property type="entry name" value="q2cbj1_9rhob like domain"/>
    <property type="match status" value="1"/>
</dbReference>
<dbReference type="PANTHER" id="PTHR20883:SF46">
    <property type="entry name" value="PHYTANOYL-COA HYDROXYLASE"/>
    <property type="match status" value="1"/>
</dbReference>
<proteinExistence type="predicted"/>
<dbReference type="InterPro" id="IPR008775">
    <property type="entry name" value="Phytyl_CoA_dOase-like"/>
</dbReference>
<sequence length="248" mass="28250">MDRETIKETFERDGYVLIPGFLDKNEVDEITQNFERVIEQVTPNMPTEKVFFEDKNDPLTLKQLIDIHQYDPFFNDILNKGKFKDIAAFLLGDEVIGKTLEYFNKPPRIGKPTPPHQDGYYFMLKPSVAVTMWMALEPADEENGCVKYIKGSHLTGMRPHGRTTTLGFSQQILDYGSDDIAKEIPIRAQPGDLLIHHSLTIHTAGGNNSTVRTRKALGLIYFGLSAKEDVEAKAAYQRKLQEERMENV</sequence>
<dbReference type="OrthoDB" id="9791262at2"/>
<gene>
    <name evidence="1" type="ORF">SAMN05444682_10396</name>
</gene>
<evidence type="ECO:0000313" key="2">
    <source>
        <dbReference type="Proteomes" id="UP000198670"/>
    </source>
</evidence>
<accession>A0A1I3GSZ5</accession>
<dbReference type="STRING" id="1477437.SAMN05444682_10396"/>